<dbReference type="Pfam" id="PF13837">
    <property type="entry name" value="Myb_DNA-bind_4"/>
    <property type="match status" value="1"/>
</dbReference>
<evidence type="ECO:0000256" key="1">
    <source>
        <dbReference type="SAM" id="MobiDB-lite"/>
    </source>
</evidence>
<accession>A0A6J1QCR4</accession>
<proteinExistence type="predicted"/>
<sequence length="245" mass="28846">MKKFVQFNVNCNHQQMLKLKLLDESTNVMYSIEVGKEDYNRAHKDNDFANVLLEKAKALRSNYKNSTPSNCSTSPVVPSTVDNNKPSCSKSSVQYENTSDIENYNEDNYNQAEREELNIDSNEGRWTHEATLLLISLYKKNAYMLEKVPQKKMWTQICQRIKHEQKYNFTVNQCYNKMDTLKRRYRQIIDHNAQSGNDRKQWIYLEPLDEIFRDKPWVKLLSVAGSHTRDPEKSLFDDNEQEPST</sequence>
<dbReference type="RefSeq" id="XP_024879121.1">
    <property type="nucleotide sequence ID" value="XM_025023353.1"/>
</dbReference>
<dbReference type="InterPro" id="IPR044822">
    <property type="entry name" value="Myb_DNA-bind_4"/>
</dbReference>
<evidence type="ECO:0000313" key="3">
    <source>
        <dbReference type="Proteomes" id="UP000504618"/>
    </source>
</evidence>
<evidence type="ECO:0000259" key="2">
    <source>
        <dbReference type="Pfam" id="PF13837"/>
    </source>
</evidence>
<evidence type="ECO:0000313" key="4">
    <source>
        <dbReference type="RefSeq" id="XP_024879121.1"/>
    </source>
</evidence>
<dbReference type="OrthoDB" id="7691180at2759"/>
<dbReference type="PANTHER" id="PTHR47595">
    <property type="entry name" value="HEAT SHOCK 70 KDA PROTEIN 14"/>
    <property type="match status" value="1"/>
</dbReference>
<dbReference type="AlphaFoldDB" id="A0A6J1QCR4"/>
<keyword evidence="3" id="KW-1185">Reference proteome</keyword>
<feature type="domain" description="Myb/SANT-like DNA-binding" evidence="2">
    <location>
        <begin position="125"/>
        <end position="211"/>
    </location>
</feature>
<protein>
    <submittedName>
        <fullName evidence="4">Uncharacterized protein LOC112459321</fullName>
    </submittedName>
</protein>
<dbReference type="Proteomes" id="UP000504618">
    <property type="component" value="Unplaced"/>
</dbReference>
<feature type="non-terminal residue" evidence="4">
    <location>
        <position position="245"/>
    </location>
</feature>
<dbReference type="GeneID" id="112459321"/>
<dbReference type="Gene3D" id="1.10.10.60">
    <property type="entry name" value="Homeodomain-like"/>
    <property type="match status" value="1"/>
</dbReference>
<feature type="region of interest" description="Disordered" evidence="1">
    <location>
        <begin position="63"/>
        <end position="93"/>
    </location>
</feature>
<dbReference type="PANTHER" id="PTHR47595:SF1">
    <property type="entry name" value="MYB_SANT-LIKE DNA-BINDING DOMAIN-CONTAINING PROTEIN"/>
    <property type="match status" value="1"/>
</dbReference>
<name>A0A6J1QCR4_9HYME</name>
<organism evidence="3 4">
    <name type="scientific">Temnothorax curvispinosus</name>
    <dbReference type="NCBI Taxonomy" id="300111"/>
    <lineage>
        <taxon>Eukaryota</taxon>
        <taxon>Metazoa</taxon>
        <taxon>Ecdysozoa</taxon>
        <taxon>Arthropoda</taxon>
        <taxon>Hexapoda</taxon>
        <taxon>Insecta</taxon>
        <taxon>Pterygota</taxon>
        <taxon>Neoptera</taxon>
        <taxon>Endopterygota</taxon>
        <taxon>Hymenoptera</taxon>
        <taxon>Apocrita</taxon>
        <taxon>Aculeata</taxon>
        <taxon>Formicoidea</taxon>
        <taxon>Formicidae</taxon>
        <taxon>Myrmicinae</taxon>
        <taxon>Temnothorax</taxon>
    </lineage>
</organism>
<reference evidence="4" key="1">
    <citation type="submission" date="2025-08" db="UniProtKB">
        <authorList>
            <consortium name="RefSeq"/>
        </authorList>
    </citation>
    <scope>IDENTIFICATION</scope>
    <source>
        <tissue evidence="4">Whole body</tissue>
    </source>
</reference>
<gene>
    <name evidence="4" type="primary">LOC112459321</name>
</gene>